<comment type="catalytic activity">
    <reaction evidence="1">
        <text>a 1,2-diacyl-sn-glycero-3-phospho-(1D-myo-inositol) = 1D-myo-inositol 1,2-cyclic phosphate + a 1,2-diacyl-sn-glycerol</text>
        <dbReference type="Rhea" id="RHEA:17093"/>
        <dbReference type="ChEBI" id="CHEBI:17815"/>
        <dbReference type="ChEBI" id="CHEBI:57880"/>
        <dbReference type="ChEBI" id="CHEBI:58484"/>
        <dbReference type="EC" id="4.6.1.13"/>
    </reaction>
</comment>
<dbReference type="PROSITE" id="PS50007">
    <property type="entry name" value="PIPLC_X_DOMAIN"/>
    <property type="match status" value="1"/>
</dbReference>
<dbReference type="InterPro" id="IPR028994">
    <property type="entry name" value="Integrin_alpha_N"/>
</dbReference>
<dbReference type="EC" id="4.6.1.13" evidence="2"/>
<dbReference type="SUPFAM" id="SSF51695">
    <property type="entry name" value="PLC-like phosphodiesterases"/>
    <property type="match status" value="1"/>
</dbReference>
<proteinExistence type="predicted"/>
<dbReference type="GO" id="GO:0006629">
    <property type="term" value="P:lipid metabolic process"/>
    <property type="evidence" value="ECO:0007669"/>
    <property type="project" value="InterPro"/>
</dbReference>
<sequence>MKVSTNAFVPLHQINSLPWMSYLPDEISLANISIPGTHDSGAQHGFLAIKCQDLKISEQLDAGVRYLDIRCRKINNSFTIHHDCVYQNMNFDDVMGYCQTFFEKHPSETIVMRVKDEYSANDDNCTLDFEQIFRNYVNKYPNMWYLDTTIPSLADVRGKIVLLRNFTLAAGITSYGINYDNIQNEDEYSVWTVDQKWTSTKKGMDNAKANYNKTTLYLTQASGYCGLARKDISDQINPKIKDYCDGIANKGLGIIAVDYVNGEICRQIILTNYGFKFFDKNTKIVPFDCNGDGKKDLFVYIPGKGAGWVVRSNEDGTFTAVYAQGDGIAGYDLLSPDDKVLVFDYDGDGKDDLFLYRPGKGAAWVAKSNGDGTFTAVYAQGHGGNGIAGYDLLSPDDKVLAFDYNGDGKDDLFLYRPGKGAAWVARSNGDGTFTAVYAQGHGGNGIAGYDLLSPDDKVLVFDYNGDGKDDLFLYRPGKGAAWAAKSNGDGTFTAVYAQGHGGNGIAGYDLLSPDDKVLVFDYNGDGKDDLFLYRPGKSAAWVAKSNGDGTFTAVYAQGDQG</sequence>
<dbReference type="KEGG" id="dor:Desor_4381"/>
<dbReference type="PANTHER" id="PTHR13593">
    <property type="match status" value="1"/>
</dbReference>
<dbReference type="Gene3D" id="3.20.20.190">
    <property type="entry name" value="Phosphatidylinositol (PI) phosphodiesterase"/>
    <property type="match status" value="1"/>
</dbReference>
<accession>G7WJE5</accession>
<evidence type="ECO:0000256" key="5">
    <source>
        <dbReference type="ARBA" id="ARBA00030474"/>
    </source>
</evidence>
<dbReference type="GO" id="GO:0004436">
    <property type="term" value="F:phosphatidylinositol diacylglycerol-lyase activity"/>
    <property type="evidence" value="ECO:0007669"/>
    <property type="project" value="UniProtKB-EC"/>
</dbReference>
<dbReference type="Gene3D" id="2.130.10.130">
    <property type="entry name" value="Integrin alpha, N-terminal"/>
    <property type="match status" value="1"/>
</dbReference>
<dbReference type="InterPro" id="IPR000909">
    <property type="entry name" value="PLipase_C_PInositol-sp_X_dom"/>
</dbReference>
<dbReference type="SMART" id="SM00148">
    <property type="entry name" value="PLCXc"/>
    <property type="match status" value="1"/>
</dbReference>
<evidence type="ECO:0000256" key="1">
    <source>
        <dbReference type="ARBA" id="ARBA00001316"/>
    </source>
</evidence>
<dbReference type="PANTHER" id="PTHR13593:SF113">
    <property type="entry name" value="SI:DKEY-266F7.9"/>
    <property type="match status" value="1"/>
</dbReference>
<dbReference type="RefSeq" id="WP_014186611.1">
    <property type="nucleotide sequence ID" value="NC_016584.1"/>
</dbReference>
<evidence type="ECO:0000256" key="2">
    <source>
        <dbReference type="ARBA" id="ARBA00012581"/>
    </source>
</evidence>
<dbReference type="HOGENOM" id="CLU_485498_0_0_9"/>
<organism evidence="8 9">
    <name type="scientific">Desulfosporosinus orientis (strain ATCC 19365 / DSM 765 / NCIMB 8382 / VKM B-1628 / Singapore I)</name>
    <name type="common">Desulfotomaculum orientis</name>
    <dbReference type="NCBI Taxonomy" id="768706"/>
    <lineage>
        <taxon>Bacteria</taxon>
        <taxon>Bacillati</taxon>
        <taxon>Bacillota</taxon>
        <taxon>Clostridia</taxon>
        <taxon>Eubacteriales</taxon>
        <taxon>Desulfitobacteriaceae</taxon>
        <taxon>Desulfosporosinus</taxon>
    </lineage>
</organism>
<gene>
    <name evidence="8" type="ordered locus">Desor_4381</name>
</gene>
<keyword evidence="4" id="KW-0732">Signal</keyword>
<dbReference type="eggNOG" id="COG0823">
    <property type="taxonomic scope" value="Bacteria"/>
</dbReference>
<dbReference type="Proteomes" id="UP000006346">
    <property type="component" value="Chromosome"/>
</dbReference>
<dbReference type="PATRIC" id="fig|768706.3.peg.4450"/>
<dbReference type="Pfam" id="PF00388">
    <property type="entry name" value="PI-PLC-X"/>
    <property type="match status" value="1"/>
</dbReference>
<dbReference type="OrthoDB" id="7191982at2"/>
<feature type="domain" description="Phosphatidylinositol-specific phospholipase C X" evidence="7">
    <location>
        <begin position="25"/>
        <end position="165"/>
    </location>
</feature>
<protein>
    <recommendedName>
        <fullName evidence="3">1-phosphatidylinositol phosphodiesterase</fullName>
        <ecNumber evidence="2">4.6.1.13</ecNumber>
    </recommendedName>
    <alternativeName>
        <fullName evidence="5">Phosphatidylinositol diacylglycerol-lyase</fullName>
    </alternativeName>
    <alternativeName>
        <fullName evidence="6">Phosphatidylinositol-specific phospholipase C</fullName>
    </alternativeName>
</protein>
<reference evidence="9" key="1">
    <citation type="submission" date="2011-11" db="EMBL/GenBank/DDBJ databases">
        <title>Complete sequence of Desulfosporosinus orientis DSM 765.</title>
        <authorList>
            <person name="Lucas S."/>
            <person name="Han J."/>
            <person name="Lapidus A."/>
            <person name="Cheng J.-F."/>
            <person name="Goodwin L."/>
            <person name="Pitluck S."/>
            <person name="Peters L."/>
            <person name="Ovchinnikova G."/>
            <person name="Teshima H."/>
            <person name="Detter J.C."/>
            <person name="Han C."/>
            <person name="Tapia R."/>
            <person name="Land M."/>
            <person name="Hauser L."/>
            <person name="Kyrpides N."/>
            <person name="Ivanova N."/>
            <person name="Pagani I."/>
            <person name="Pester M."/>
            <person name="Spring S."/>
            <person name="Ollivier B."/>
            <person name="Rattei T."/>
            <person name="Klenk H.-P."/>
            <person name="Wagner M."/>
            <person name="Loy A."/>
            <person name="Woyke T."/>
        </authorList>
    </citation>
    <scope>NUCLEOTIDE SEQUENCE [LARGE SCALE GENOMIC DNA]</scope>
    <source>
        <strain evidence="9">ATCC 19365 / DSM 765 / NCIMB 8382 / VKM B-1628</strain>
    </source>
</reference>
<dbReference type="Gene3D" id="2.40.128.340">
    <property type="match status" value="1"/>
</dbReference>
<keyword evidence="9" id="KW-1185">Reference proteome</keyword>
<dbReference type="EMBL" id="CP003108">
    <property type="protein sequence ID" value="AET69804.1"/>
    <property type="molecule type" value="Genomic_DNA"/>
</dbReference>
<dbReference type="InterPro" id="IPR013517">
    <property type="entry name" value="FG-GAP"/>
</dbReference>
<dbReference type="Pfam" id="PF13517">
    <property type="entry name" value="FG-GAP_3"/>
    <property type="match status" value="1"/>
</dbReference>
<reference evidence="8 9" key="2">
    <citation type="journal article" date="2012" name="J. Bacteriol.">
        <title>Complete genome sequences of Desulfosporosinus orientis DSM765T, Desulfosporosinus youngiae DSM17734T, Desulfosporosinus meridiei DSM13257T, and Desulfosporosinus acidiphilus DSM22704T.</title>
        <authorList>
            <person name="Pester M."/>
            <person name="Brambilla E."/>
            <person name="Alazard D."/>
            <person name="Rattei T."/>
            <person name="Weinmaier T."/>
            <person name="Han J."/>
            <person name="Lucas S."/>
            <person name="Lapidus A."/>
            <person name="Cheng J.F."/>
            <person name="Goodwin L."/>
            <person name="Pitluck S."/>
            <person name="Peters L."/>
            <person name="Ovchinnikova G."/>
            <person name="Teshima H."/>
            <person name="Detter J.C."/>
            <person name="Han C.S."/>
            <person name="Tapia R."/>
            <person name="Land M.L."/>
            <person name="Hauser L."/>
            <person name="Kyrpides N.C."/>
            <person name="Ivanova N.N."/>
            <person name="Pagani I."/>
            <person name="Huntmann M."/>
            <person name="Wei C.L."/>
            <person name="Davenport K.W."/>
            <person name="Daligault H."/>
            <person name="Chain P.S."/>
            <person name="Chen A."/>
            <person name="Mavromatis K."/>
            <person name="Markowitz V."/>
            <person name="Szeto E."/>
            <person name="Mikhailova N."/>
            <person name="Pati A."/>
            <person name="Wagner M."/>
            <person name="Woyke T."/>
            <person name="Ollivier B."/>
            <person name="Klenk H.P."/>
            <person name="Spring S."/>
            <person name="Loy A."/>
        </authorList>
    </citation>
    <scope>NUCLEOTIDE SEQUENCE [LARGE SCALE GENOMIC DNA]</scope>
    <source>
        <strain evidence="9">ATCC 19365 / DSM 765 / NCIMB 8382 / VKM B-1628</strain>
    </source>
</reference>
<name>G7WJE5_DESOD</name>
<evidence type="ECO:0000313" key="8">
    <source>
        <dbReference type="EMBL" id="AET69804.1"/>
    </source>
</evidence>
<dbReference type="STRING" id="768706.Desor_4381"/>
<dbReference type="InterPro" id="IPR051057">
    <property type="entry name" value="PI-PLC_domain"/>
</dbReference>
<dbReference type="AlphaFoldDB" id="G7WJE5"/>
<dbReference type="InterPro" id="IPR017946">
    <property type="entry name" value="PLC-like_Pdiesterase_TIM-brl"/>
</dbReference>
<evidence type="ECO:0000259" key="7">
    <source>
        <dbReference type="SMART" id="SM00148"/>
    </source>
</evidence>
<dbReference type="CDD" id="cd08586">
    <property type="entry name" value="PI-PLCc_BcPLC_like"/>
    <property type="match status" value="1"/>
</dbReference>
<evidence type="ECO:0000256" key="4">
    <source>
        <dbReference type="ARBA" id="ARBA00022729"/>
    </source>
</evidence>
<evidence type="ECO:0000256" key="3">
    <source>
        <dbReference type="ARBA" id="ARBA00019758"/>
    </source>
</evidence>
<dbReference type="SUPFAM" id="SSF69318">
    <property type="entry name" value="Integrin alpha N-terminal domain"/>
    <property type="match status" value="1"/>
</dbReference>
<dbReference type="GO" id="GO:0008081">
    <property type="term" value="F:phosphoric diester hydrolase activity"/>
    <property type="evidence" value="ECO:0007669"/>
    <property type="project" value="InterPro"/>
</dbReference>
<evidence type="ECO:0000256" key="6">
    <source>
        <dbReference type="ARBA" id="ARBA00030782"/>
    </source>
</evidence>
<evidence type="ECO:0000313" key="9">
    <source>
        <dbReference type="Proteomes" id="UP000006346"/>
    </source>
</evidence>